<dbReference type="EMBL" id="JFCB01000034">
    <property type="protein sequence ID" value="KES03777.1"/>
    <property type="molecule type" value="Genomic_DNA"/>
</dbReference>
<keyword evidence="3" id="KW-1185">Reference proteome</keyword>
<feature type="compositionally biased region" description="Basic and acidic residues" evidence="1">
    <location>
        <begin position="45"/>
        <end position="61"/>
    </location>
</feature>
<evidence type="ECO:0000313" key="3">
    <source>
        <dbReference type="Proteomes" id="UP000028341"/>
    </source>
</evidence>
<sequence length="67" mass="7738">MRADQPGDFGRQRQATACEVERHHRVVVYDVAHGEFEQFGVLQSEEERQGTSRTNIERQRIVAETPV</sequence>
<gene>
    <name evidence="2" type="ORF">BU52_28485</name>
</gene>
<name>A0A081XJQ4_STRTO</name>
<evidence type="ECO:0000256" key="1">
    <source>
        <dbReference type="SAM" id="MobiDB-lite"/>
    </source>
</evidence>
<accession>A0A081XJQ4</accession>
<feature type="region of interest" description="Disordered" evidence="1">
    <location>
        <begin position="43"/>
        <end position="67"/>
    </location>
</feature>
<reference evidence="2 3" key="1">
    <citation type="submission" date="2014-02" db="EMBL/GenBank/DDBJ databases">
        <title>The genome announcement of Streptomyces toyocaensis NRRL15009.</title>
        <authorList>
            <person name="Hong H.-J."/>
            <person name="Kwun M.J."/>
        </authorList>
    </citation>
    <scope>NUCLEOTIDE SEQUENCE [LARGE SCALE GENOMIC DNA]</scope>
    <source>
        <strain evidence="2 3">NRRL 15009</strain>
    </source>
</reference>
<dbReference type="Proteomes" id="UP000028341">
    <property type="component" value="Unassembled WGS sequence"/>
</dbReference>
<comment type="caution">
    <text evidence="2">The sequence shown here is derived from an EMBL/GenBank/DDBJ whole genome shotgun (WGS) entry which is preliminary data.</text>
</comment>
<dbReference type="AlphaFoldDB" id="A0A081XJQ4"/>
<organism evidence="2 3">
    <name type="scientific">Streptomyces toyocaensis</name>
    <dbReference type="NCBI Taxonomy" id="55952"/>
    <lineage>
        <taxon>Bacteria</taxon>
        <taxon>Bacillati</taxon>
        <taxon>Actinomycetota</taxon>
        <taxon>Actinomycetes</taxon>
        <taxon>Kitasatosporales</taxon>
        <taxon>Streptomycetaceae</taxon>
        <taxon>Streptomyces</taxon>
    </lineage>
</organism>
<evidence type="ECO:0000313" key="2">
    <source>
        <dbReference type="EMBL" id="KES03777.1"/>
    </source>
</evidence>
<protein>
    <submittedName>
        <fullName evidence="2">Uncharacterized protein</fullName>
    </submittedName>
</protein>
<proteinExistence type="predicted"/>